<dbReference type="GO" id="GO:0071011">
    <property type="term" value="C:precatalytic spliceosome"/>
    <property type="evidence" value="ECO:0007669"/>
    <property type="project" value="TreeGrafter"/>
</dbReference>
<comment type="subcellular location">
    <subcellularLocation>
        <location evidence="1">Nucleus</location>
    </subcellularLocation>
</comment>
<keyword evidence="3" id="KW-0507">mRNA processing</keyword>
<name>A0A3N2PT72_SODAK</name>
<dbReference type="GO" id="GO:0008380">
    <property type="term" value="P:RNA splicing"/>
    <property type="evidence" value="ECO:0007669"/>
    <property type="project" value="UniProtKB-KW"/>
</dbReference>
<dbReference type="OrthoDB" id="205794at2759"/>
<evidence type="ECO:0000313" key="9">
    <source>
        <dbReference type="EMBL" id="ROT37700.1"/>
    </source>
</evidence>
<evidence type="ECO:0000256" key="4">
    <source>
        <dbReference type="ARBA" id="ARBA00022728"/>
    </source>
</evidence>
<dbReference type="GO" id="GO:0006397">
    <property type="term" value="P:mRNA processing"/>
    <property type="evidence" value="ECO:0007669"/>
    <property type="project" value="UniProtKB-KW"/>
</dbReference>
<gene>
    <name evidence="9" type="ORF">SODALDRAFT_334826</name>
</gene>
<keyword evidence="4" id="KW-0747">Spliceosome</keyword>
<dbReference type="EMBL" id="ML119057">
    <property type="protein sequence ID" value="ROT37700.1"/>
    <property type="molecule type" value="Genomic_DNA"/>
</dbReference>
<dbReference type="GO" id="GO:0000974">
    <property type="term" value="C:Prp19 complex"/>
    <property type="evidence" value="ECO:0007669"/>
    <property type="project" value="TreeGrafter"/>
</dbReference>
<organism evidence="9 10">
    <name type="scientific">Sodiomyces alkalinus (strain CBS 110278 / VKM F-3762 / F11)</name>
    <name type="common">Alkaliphilic filamentous fungus</name>
    <dbReference type="NCBI Taxonomy" id="1314773"/>
    <lineage>
        <taxon>Eukaryota</taxon>
        <taxon>Fungi</taxon>
        <taxon>Dikarya</taxon>
        <taxon>Ascomycota</taxon>
        <taxon>Pezizomycotina</taxon>
        <taxon>Sordariomycetes</taxon>
        <taxon>Hypocreomycetidae</taxon>
        <taxon>Glomerellales</taxon>
        <taxon>Plectosphaerellaceae</taxon>
        <taxon>Sodiomyces</taxon>
    </lineage>
</organism>
<dbReference type="Proteomes" id="UP000272025">
    <property type="component" value="Unassembled WGS sequence"/>
</dbReference>
<dbReference type="AlphaFoldDB" id="A0A3N2PT72"/>
<keyword evidence="10" id="KW-1185">Reference proteome</keyword>
<evidence type="ECO:0000256" key="1">
    <source>
        <dbReference type="ARBA" id="ARBA00004123"/>
    </source>
</evidence>
<evidence type="ECO:0000256" key="7">
    <source>
        <dbReference type="SAM" id="Coils"/>
    </source>
</evidence>
<keyword evidence="7" id="KW-0175">Coiled coil</keyword>
<dbReference type="Pfam" id="PF05700">
    <property type="entry name" value="BCAS2"/>
    <property type="match status" value="1"/>
</dbReference>
<evidence type="ECO:0000256" key="2">
    <source>
        <dbReference type="ARBA" id="ARBA00010788"/>
    </source>
</evidence>
<proteinExistence type="inferred from homology"/>
<keyword evidence="5" id="KW-0508">mRNA splicing</keyword>
<feature type="coiled-coil region" evidence="7">
    <location>
        <begin position="135"/>
        <end position="169"/>
    </location>
</feature>
<dbReference type="PANTHER" id="PTHR13296:SF0">
    <property type="entry name" value="PRE-MRNA-SPLICING FACTOR SPF27"/>
    <property type="match status" value="1"/>
</dbReference>
<dbReference type="GeneID" id="39580783"/>
<sequence>MSIQTAFHESLPYIDPEPTQQERAAAEAEIANELATFQPPELPPFREPKLSPLIEAELERISRKEPLQAIDLSRYEAQELPSASTSTSSEDPSAAVDALASTLRKAHASHTYLTTRLQNLRLLDKWGRNAWLLGNYALETDLRALEKDLAHAKAQIDVLNIARRRAQDDAAGEMASLADAWRRGVARVLETEVAVENLRKEVLVEMHRRARMTTATATAG</sequence>
<evidence type="ECO:0000256" key="5">
    <source>
        <dbReference type="ARBA" id="ARBA00023187"/>
    </source>
</evidence>
<evidence type="ECO:0000313" key="10">
    <source>
        <dbReference type="Proteomes" id="UP000272025"/>
    </source>
</evidence>
<reference evidence="9 10" key="1">
    <citation type="journal article" date="2018" name="Mol. Ecol.">
        <title>The obligate alkalophilic soda-lake fungus Sodiomyces alkalinus has shifted to a protein diet.</title>
        <authorList>
            <person name="Grum-Grzhimaylo A.A."/>
            <person name="Falkoski D.L."/>
            <person name="van den Heuvel J."/>
            <person name="Valero-Jimenez C.A."/>
            <person name="Min B."/>
            <person name="Choi I.G."/>
            <person name="Lipzen A."/>
            <person name="Daum C.G."/>
            <person name="Aanen D.K."/>
            <person name="Tsang A."/>
            <person name="Henrissat B."/>
            <person name="Bilanenko E.N."/>
            <person name="de Vries R.P."/>
            <person name="van Kan J.A.L."/>
            <person name="Grigoriev I.V."/>
            <person name="Debets A.J.M."/>
        </authorList>
    </citation>
    <scope>NUCLEOTIDE SEQUENCE [LARGE SCALE GENOMIC DNA]</scope>
    <source>
        <strain evidence="9 10">F11</strain>
    </source>
</reference>
<dbReference type="GO" id="GO:0071013">
    <property type="term" value="C:catalytic step 2 spliceosome"/>
    <property type="evidence" value="ECO:0007669"/>
    <property type="project" value="TreeGrafter"/>
</dbReference>
<accession>A0A3N2PT72</accession>
<dbReference type="STRING" id="1314773.A0A3N2PT72"/>
<comment type="similarity">
    <text evidence="2">Belongs to the SPF27 family.</text>
</comment>
<evidence type="ECO:0000256" key="6">
    <source>
        <dbReference type="ARBA" id="ARBA00023242"/>
    </source>
</evidence>
<feature type="region of interest" description="Disordered" evidence="8">
    <location>
        <begin position="1"/>
        <end position="26"/>
    </location>
</feature>
<keyword evidence="6" id="KW-0539">Nucleus</keyword>
<dbReference type="InterPro" id="IPR008409">
    <property type="entry name" value="SPF27"/>
</dbReference>
<dbReference type="RefSeq" id="XP_028465506.1">
    <property type="nucleotide sequence ID" value="XM_028612305.1"/>
</dbReference>
<evidence type="ECO:0000256" key="8">
    <source>
        <dbReference type="SAM" id="MobiDB-lite"/>
    </source>
</evidence>
<dbReference type="PANTHER" id="PTHR13296">
    <property type="entry name" value="BCAS2 PROTEIN"/>
    <property type="match status" value="1"/>
</dbReference>
<protein>
    <submittedName>
        <fullName evidence="9">Breast carcinoma amplified sequence 2</fullName>
    </submittedName>
</protein>
<evidence type="ECO:0000256" key="3">
    <source>
        <dbReference type="ARBA" id="ARBA00022664"/>
    </source>
</evidence>